<dbReference type="EMBL" id="QEAQ01000007">
    <property type="protein sequence ID" value="TPX61453.1"/>
    <property type="molecule type" value="Genomic_DNA"/>
</dbReference>
<dbReference type="Proteomes" id="UP000318582">
    <property type="component" value="Unassembled WGS sequence"/>
</dbReference>
<feature type="compositionally biased region" description="Polar residues" evidence="2">
    <location>
        <begin position="38"/>
        <end position="49"/>
    </location>
</feature>
<feature type="compositionally biased region" description="Basic and acidic residues" evidence="2">
    <location>
        <begin position="90"/>
        <end position="100"/>
    </location>
</feature>
<evidence type="ECO:0000256" key="2">
    <source>
        <dbReference type="SAM" id="MobiDB-lite"/>
    </source>
</evidence>
<organism evidence="3 4">
    <name type="scientific">Powellomyces hirtus</name>
    <dbReference type="NCBI Taxonomy" id="109895"/>
    <lineage>
        <taxon>Eukaryota</taxon>
        <taxon>Fungi</taxon>
        <taxon>Fungi incertae sedis</taxon>
        <taxon>Chytridiomycota</taxon>
        <taxon>Chytridiomycota incertae sedis</taxon>
        <taxon>Chytridiomycetes</taxon>
        <taxon>Spizellomycetales</taxon>
        <taxon>Powellomycetaceae</taxon>
        <taxon>Powellomyces</taxon>
    </lineage>
</organism>
<feature type="region of interest" description="Disordered" evidence="2">
    <location>
        <begin position="1"/>
        <end position="100"/>
    </location>
</feature>
<evidence type="ECO:0000256" key="1">
    <source>
        <dbReference type="ARBA" id="ARBA00009143"/>
    </source>
</evidence>
<dbReference type="GO" id="GO:0005634">
    <property type="term" value="C:nucleus"/>
    <property type="evidence" value="ECO:0007669"/>
    <property type="project" value="TreeGrafter"/>
</dbReference>
<feature type="compositionally biased region" description="Basic and acidic residues" evidence="2">
    <location>
        <begin position="294"/>
        <end position="308"/>
    </location>
</feature>
<dbReference type="PANTHER" id="PTHR13082">
    <property type="entry name" value="SAP18"/>
    <property type="match status" value="1"/>
</dbReference>
<reference evidence="3 4" key="1">
    <citation type="journal article" date="2019" name="Sci. Rep.">
        <title>Comparative genomics of chytrid fungi reveal insights into the obligate biotrophic and pathogenic lifestyle of Synchytrium endobioticum.</title>
        <authorList>
            <person name="van de Vossenberg B.T.L.H."/>
            <person name="Warris S."/>
            <person name="Nguyen H.D.T."/>
            <person name="van Gent-Pelzer M.P.E."/>
            <person name="Joly D.L."/>
            <person name="van de Geest H.C."/>
            <person name="Bonants P.J.M."/>
            <person name="Smith D.S."/>
            <person name="Levesque C.A."/>
            <person name="van der Lee T.A.J."/>
        </authorList>
    </citation>
    <scope>NUCLEOTIDE SEQUENCE [LARGE SCALE GENOMIC DNA]</scope>
    <source>
        <strain evidence="3 4">CBS 809.83</strain>
    </source>
</reference>
<dbReference type="AlphaFoldDB" id="A0A507EBK6"/>
<feature type="compositionally biased region" description="Basic and acidic residues" evidence="2">
    <location>
        <begin position="248"/>
        <end position="268"/>
    </location>
</feature>
<evidence type="ECO:0008006" key="5">
    <source>
        <dbReference type="Google" id="ProtNLM"/>
    </source>
</evidence>
<feature type="region of interest" description="Disordered" evidence="2">
    <location>
        <begin position="228"/>
        <end position="323"/>
    </location>
</feature>
<evidence type="ECO:0000313" key="3">
    <source>
        <dbReference type="EMBL" id="TPX61453.1"/>
    </source>
</evidence>
<protein>
    <recommendedName>
        <fullName evidence="5">Histone deacetylase complex subunit SAP18</fullName>
    </recommendedName>
</protein>
<dbReference type="PANTHER" id="PTHR13082:SF0">
    <property type="entry name" value="HISTONE DEACETYLASE COMPLEX SUBUNIT SAP18"/>
    <property type="match status" value="1"/>
</dbReference>
<comment type="caution">
    <text evidence="3">The sequence shown here is derived from an EMBL/GenBank/DDBJ whole genome shotgun (WGS) entry which is preliminary data.</text>
</comment>
<dbReference type="STRING" id="109895.A0A507EBK6"/>
<proteinExistence type="inferred from homology"/>
<feature type="compositionally biased region" description="Polar residues" evidence="2">
    <location>
        <begin position="1"/>
        <end position="10"/>
    </location>
</feature>
<dbReference type="Gene3D" id="3.10.20.550">
    <property type="entry name" value="ASAP complex, SAP18 subunit"/>
    <property type="match status" value="1"/>
</dbReference>
<feature type="compositionally biased region" description="Low complexity" evidence="2">
    <location>
        <begin position="15"/>
        <end position="37"/>
    </location>
</feature>
<keyword evidence="4" id="KW-1185">Reference proteome</keyword>
<gene>
    <name evidence="3" type="ORF">PhCBS80983_g01066</name>
</gene>
<dbReference type="InterPro" id="IPR010516">
    <property type="entry name" value="SAP18"/>
</dbReference>
<feature type="compositionally biased region" description="Polar residues" evidence="2">
    <location>
        <begin position="232"/>
        <end position="243"/>
    </location>
</feature>
<comment type="similarity">
    <text evidence="1">Belongs to the SAP18 family.</text>
</comment>
<accession>A0A507EBK6</accession>
<evidence type="ECO:0000313" key="4">
    <source>
        <dbReference type="Proteomes" id="UP000318582"/>
    </source>
</evidence>
<dbReference type="Pfam" id="PF06487">
    <property type="entry name" value="SAP18"/>
    <property type="match status" value="1"/>
</dbReference>
<sequence length="323" mass="35680">MTTEQPQQMDTDVPTPTNTTTPAADAGDGSASTSSANQPPSAQRRASTSEMKGDGDDEEKEDTHRHKQLERPTSAVTNASSHGHAPASLHDARPGNRRRLNVDREKVCPFLVRLYVSTDHEFTSEEIERRGLPEKSEVLLHTWKNATLRELASLLTPTHPAALERLSAITFQSVIRTQTRGSEFRVTPVGTVYNFRPSPDDQKTLEQAKFVIGDGLLVSILKCDPANKQTHRGTSNGSASNTHLAGMHPDRRESLKTRDAFTHPDRHHNQGPPHRSGNLRFEPYGGGPRSGRPPRYDDNRRGGRDRGGAFEGGRGGGRERPRW</sequence>
<name>A0A507EBK6_9FUNG</name>
<dbReference type="InterPro" id="IPR042534">
    <property type="entry name" value="SAP18_sf"/>
</dbReference>